<evidence type="ECO:0000313" key="3">
    <source>
        <dbReference type="Proteomes" id="UP000298471"/>
    </source>
</evidence>
<keyword evidence="1" id="KW-0732">Signal</keyword>
<dbReference type="AlphaFoldDB" id="A0A4Z0Q053"/>
<sequence length="256" mass="28809">MMLRLRSWTSSLLLTLGLSGCSVYAPMLPATPQLRDKGQAEVQATSFLNGRWEGAGTYSPVKHMLVRAAGGFKTDSQDTTYFRVRQYEVGLGGYYPISNHFLISGLGGYGQAVSNRGYVQPQLFTGESYNVDFKARYHKYFGEVSALYYNSWVSTGLALRMSQIRFDRLTYNGEPLPLQHMTRVEPMLFARFGAEEGALRWLQVQTSAGITTVPGNEPNPNSLDPYEFEYSRIREGRIFLALSLVFYPHLLGKPKL</sequence>
<protein>
    <recommendedName>
        <fullName evidence="4">DUF2490 domain-containing protein</fullName>
    </recommendedName>
</protein>
<dbReference type="RefSeq" id="WP_135397084.1">
    <property type="nucleotide sequence ID" value="NZ_SRMB01000004.1"/>
</dbReference>
<evidence type="ECO:0000256" key="1">
    <source>
        <dbReference type="SAM" id="SignalP"/>
    </source>
</evidence>
<dbReference type="EMBL" id="SRMB01000004">
    <property type="protein sequence ID" value="TGE23408.1"/>
    <property type="molecule type" value="Genomic_DNA"/>
</dbReference>
<comment type="caution">
    <text evidence="2">The sequence shown here is derived from an EMBL/GenBank/DDBJ whole genome shotgun (WGS) entry which is preliminary data.</text>
</comment>
<feature type="signal peptide" evidence="1">
    <location>
        <begin position="1"/>
        <end position="25"/>
    </location>
</feature>
<accession>A0A4Z0Q053</accession>
<keyword evidence="3" id="KW-1185">Reference proteome</keyword>
<dbReference type="Proteomes" id="UP000298471">
    <property type="component" value="Unassembled WGS sequence"/>
</dbReference>
<evidence type="ECO:0000313" key="2">
    <source>
        <dbReference type="EMBL" id="TGE23408.1"/>
    </source>
</evidence>
<evidence type="ECO:0008006" key="4">
    <source>
        <dbReference type="Google" id="ProtNLM"/>
    </source>
</evidence>
<gene>
    <name evidence="2" type="ORF">E5K02_19630</name>
</gene>
<dbReference type="OrthoDB" id="875142at2"/>
<proteinExistence type="predicted"/>
<organism evidence="2 3">
    <name type="scientific">Hymenobacter metallicola</name>
    <dbReference type="NCBI Taxonomy" id="2563114"/>
    <lineage>
        <taxon>Bacteria</taxon>
        <taxon>Pseudomonadati</taxon>
        <taxon>Bacteroidota</taxon>
        <taxon>Cytophagia</taxon>
        <taxon>Cytophagales</taxon>
        <taxon>Hymenobacteraceae</taxon>
        <taxon>Hymenobacter</taxon>
    </lineage>
</organism>
<reference evidence="2 3" key="1">
    <citation type="submission" date="2019-04" db="EMBL/GenBank/DDBJ databases">
        <authorList>
            <person name="Feng G."/>
            <person name="Zhang J."/>
            <person name="Zhu H."/>
        </authorList>
    </citation>
    <scope>NUCLEOTIDE SEQUENCE [LARGE SCALE GENOMIC DNA]</scope>
    <source>
        <strain evidence="2 3">9PBR-1</strain>
    </source>
</reference>
<feature type="chain" id="PRO_5021331399" description="DUF2490 domain-containing protein" evidence="1">
    <location>
        <begin position="26"/>
        <end position="256"/>
    </location>
</feature>
<name>A0A4Z0Q053_9BACT</name>
<dbReference type="PROSITE" id="PS51257">
    <property type="entry name" value="PROKAR_LIPOPROTEIN"/>
    <property type="match status" value="1"/>
</dbReference>